<reference evidence="2 3" key="1">
    <citation type="submission" date="2010-12" db="EMBL/GenBank/DDBJ databases">
        <authorList>
            <person name="Muzny D."/>
            <person name="Qin X."/>
            <person name="Deng J."/>
            <person name="Jiang H."/>
            <person name="Liu Y."/>
            <person name="Qu J."/>
            <person name="Song X.-Z."/>
            <person name="Zhang L."/>
            <person name="Thornton R."/>
            <person name="Coyle M."/>
            <person name="Francisco L."/>
            <person name="Jackson L."/>
            <person name="Javaid M."/>
            <person name="Korchina V."/>
            <person name="Kovar C."/>
            <person name="Mata R."/>
            <person name="Mathew T."/>
            <person name="Ngo R."/>
            <person name="Nguyen L."/>
            <person name="Nguyen N."/>
            <person name="Okwuonu G."/>
            <person name="Ongeri F."/>
            <person name="Pham C."/>
            <person name="Simmons D."/>
            <person name="Wilczek-Boney K."/>
            <person name="Hale W."/>
            <person name="Jakkamsetti A."/>
            <person name="Pham P."/>
            <person name="Ruth R."/>
            <person name="San Lucas F."/>
            <person name="Warren J."/>
            <person name="Zhang J."/>
            <person name="Zhao Z."/>
            <person name="Zhou C."/>
            <person name="Zhu D."/>
            <person name="Lee S."/>
            <person name="Bess C."/>
            <person name="Blankenburg K."/>
            <person name="Forbes L."/>
            <person name="Fu Q."/>
            <person name="Gubbala S."/>
            <person name="Hirani K."/>
            <person name="Jayaseelan J.C."/>
            <person name="Lara F."/>
            <person name="Munidasa M."/>
            <person name="Palculict T."/>
            <person name="Patil S."/>
            <person name="Pu L.-L."/>
            <person name="Saada N."/>
            <person name="Tang L."/>
            <person name="Weissenberger G."/>
            <person name="Zhu Y."/>
            <person name="Hemphill L."/>
            <person name="Shang Y."/>
            <person name="Youmans B."/>
            <person name="Ayvaz T."/>
            <person name="Ross M."/>
            <person name="Santibanez J."/>
            <person name="Aqrawi P."/>
            <person name="Gross S."/>
            <person name="Joshi V."/>
            <person name="Fowler G."/>
            <person name="Nazareth L."/>
            <person name="Reid J."/>
            <person name="Worley K."/>
            <person name="Petrosino J."/>
            <person name="Highlander S."/>
            <person name="Gibbs R."/>
        </authorList>
    </citation>
    <scope>NUCLEOTIDE SEQUENCE [LARGE SCALE GENOMIC DNA]</scope>
    <source>
        <strain evidence="2 3">ATCC 23263</strain>
    </source>
</reference>
<protein>
    <recommendedName>
        <fullName evidence="1">Transposase InsH N-terminal domain-containing protein</fullName>
    </recommendedName>
</protein>
<proteinExistence type="predicted"/>
<evidence type="ECO:0000313" key="2">
    <source>
        <dbReference type="EMBL" id="EFV01358.1"/>
    </source>
</evidence>
<keyword evidence="3" id="KW-1185">Reference proteome</keyword>
<dbReference type="OrthoDB" id="9789070at2"/>
<gene>
    <name evidence="2" type="ORF">HMP0721_1739</name>
</gene>
<evidence type="ECO:0000313" key="3">
    <source>
        <dbReference type="Proteomes" id="UP000004754"/>
    </source>
</evidence>
<dbReference type="STRING" id="887929.HMP0721_1739"/>
<comment type="caution">
    <text evidence="2">The sequence shown here is derived from an EMBL/GenBank/DDBJ whole genome shotgun (WGS) entry which is preliminary data.</text>
</comment>
<dbReference type="AlphaFoldDB" id="E6MI34"/>
<dbReference type="Pfam" id="PF05598">
    <property type="entry name" value="DUF772"/>
    <property type="match status" value="1"/>
</dbReference>
<feature type="domain" description="Transposase InsH N-terminal" evidence="1">
    <location>
        <begin position="18"/>
        <end position="71"/>
    </location>
</feature>
<accession>E6MI34</accession>
<dbReference type="InterPro" id="IPR008490">
    <property type="entry name" value="Transposase_InsH_N"/>
</dbReference>
<evidence type="ECO:0000259" key="1">
    <source>
        <dbReference type="Pfam" id="PF05598"/>
    </source>
</evidence>
<dbReference type="EMBL" id="AEQN01000022">
    <property type="protein sequence ID" value="EFV01358.1"/>
    <property type="molecule type" value="Genomic_DNA"/>
</dbReference>
<sequence length="78" mass="9206">MKIQEKEKNRKQLQIICIDDLVPQDHLLRMADKAINWTFIYELVQGKYFNSMDRPGINPVALIKIPFIQYSVPGNRFI</sequence>
<name>E6MI34_9FIRM</name>
<organism evidence="2 3">
    <name type="scientific">Pseudoramibacter alactolyticus ATCC 23263</name>
    <dbReference type="NCBI Taxonomy" id="887929"/>
    <lineage>
        <taxon>Bacteria</taxon>
        <taxon>Bacillati</taxon>
        <taxon>Bacillota</taxon>
        <taxon>Clostridia</taxon>
        <taxon>Eubacteriales</taxon>
        <taxon>Eubacteriaceae</taxon>
        <taxon>Pseudoramibacter</taxon>
    </lineage>
</organism>
<dbReference type="HOGENOM" id="CLU_021293_11_3_9"/>
<dbReference type="Proteomes" id="UP000004754">
    <property type="component" value="Unassembled WGS sequence"/>
</dbReference>
<dbReference type="eggNOG" id="COG3039">
    <property type="taxonomic scope" value="Bacteria"/>
</dbReference>